<sequence length="193" mass="21820">MRLFLLCLLLLWPALSARAQDSGVADGIQALHQGDSAPKEAGAAKESTLRFEDFPAKIFQRKAAKNIQIHPNDSWARAVKPDIREALKRGANFAGHFSVVLVNCGNACIAARMIDLRTGQLFWIPGGYQLDLEYYLRSRLMRVAWAEPSENPVCIRQDFEWTGRKFVKRYEDRENVADTSDCPRLAYIGKPPR</sequence>
<feature type="chain" id="PRO_5001854864" evidence="1">
    <location>
        <begin position="20"/>
        <end position="193"/>
    </location>
</feature>
<dbReference type="AlphaFoldDB" id="A0A090EFT9"/>
<keyword evidence="1" id="KW-0732">Signal</keyword>
<dbReference type="EMBL" id="CCNB01000004">
    <property type="protein sequence ID" value="CDX29238.1"/>
    <property type="molecule type" value="Genomic_DNA"/>
</dbReference>
<dbReference type="GeneID" id="31888502"/>
<evidence type="ECO:0000313" key="2">
    <source>
        <dbReference type="EMBL" id="CDX29238.1"/>
    </source>
</evidence>
<feature type="signal peptide" evidence="1">
    <location>
        <begin position="1"/>
        <end position="19"/>
    </location>
</feature>
<gene>
    <name evidence="2" type="ORF">MPLDJ20_120436</name>
</gene>
<proteinExistence type="predicted"/>
<protein>
    <submittedName>
        <fullName evidence="2">Uncharacterized protein</fullName>
    </submittedName>
</protein>
<evidence type="ECO:0000313" key="3">
    <source>
        <dbReference type="Proteomes" id="UP000046373"/>
    </source>
</evidence>
<accession>A0A090EFT9</accession>
<organism evidence="2 3">
    <name type="scientific">Mesorhizobium plurifarium</name>
    <dbReference type="NCBI Taxonomy" id="69974"/>
    <lineage>
        <taxon>Bacteria</taxon>
        <taxon>Pseudomonadati</taxon>
        <taxon>Pseudomonadota</taxon>
        <taxon>Alphaproteobacteria</taxon>
        <taxon>Hyphomicrobiales</taxon>
        <taxon>Phyllobacteriaceae</taxon>
        <taxon>Mesorhizobium</taxon>
    </lineage>
</organism>
<name>A0A090EFT9_MESPL</name>
<dbReference type="Proteomes" id="UP000046373">
    <property type="component" value="Unassembled WGS sequence"/>
</dbReference>
<evidence type="ECO:0000256" key="1">
    <source>
        <dbReference type="SAM" id="SignalP"/>
    </source>
</evidence>
<reference evidence="2 3" key="1">
    <citation type="submission" date="2014-08" db="EMBL/GenBank/DDBJ databases">
        <authorList>
            <person name="Moulin Lionel"/>
        </authorList>
    </citation>
    <scope>NUCLEOTIDE SEQUENCE [LARGE SCALE GENOMIC DNA]</scope>
</reference>